<feature type="compositionally biased region" description="Basic and acidic residues" evidence="1">
    <location>
        <begin position="1"/>
        <end position="10"/>
    </location>
</feature>
<reference evidence="2" key="2">
    <citation type="journal article" date="2024" name="Plant">
        <title>Genomic evolution and insights into agronomic trait innovations of Sesamum species.</title>
        <authorList>
            <person name="Miao H."/>
            <person name="Wang L."/>
            <person name="Qu L."/>
            <person name="Liu H."/>
            <person name="Sun Y."/>
            <person name="Le M."/>
            <person name="Wang Q."/>
            <person name="Wei S."/>
            <person name="Zheng Y."/>
            <person name="Lin W."/>
            <person name="Duan Y."/>
            <person name="Cao H."/>
            <person name="Xiong S."/>
            <person name="Wang X."/>
            <person name="Wei L."/>
            <person name="Li C."/>
            <person name="Ma Q."/>
            <person name="Ju M."/>
            <person name="Zhao R."/>
            <person name="Li G."/>
            <person name="Mu C."/>
            <person name="Tian Q."/>
            <person name="Mei H."/>
            <person name="Zhang T."/>
            <person name="Gao T."/>
            <person name="Zhang H."/>
        </authorList>
    </citation>
    <scope>NUCLEOTIDE SEQUENCE</scope>
    <source>
        <strain evidence="2">KEN1</strain>
    </source>
</reference>
<evidence type="ECO:0000256" key="1">
    <source>
        <dbReference type="SAM" id="MobiDB-lite"/>
    </source>
</evidence>
<comment type="caution">
    <text evidence="2">The sequence shown here is derived from an EMBL/GenBank/DDBJ whole genome shotgun (WGS) entry which is preliminary data.</text>
</comment>
<accession>A0AAW2XD48</accession>
<reference evidence="2" key="1">
    <citation type="submission" date="2020-06" db="EMBL/GenBank/DDBJ databases">
        <authorList>
            <person name="Li T."/>
            <person name="Hu X."/>
            <person name="Zhang T."/>
            <person name="Song X."/>
            <person name="Zhang H."/>
            <person name="Dai N."/>
            <person name="Sheng W."/>
            <person name="Hou X."/>
            <person name="Wei L."/>
        </authorList>
    </citation>
    <scope>NUCLEOTIDE SEQUENCE</scope>
    <source>
        <strain evidence="2">KEN1</strain>
        <tissue evidence="2">Leaf</tissue>
    </source>
</reference>
<feature type="region of interest" description="Disordered" evidence="1">
    <location>
        <begin position="1"/>
        <end position="66"/>
    </location>
</feature>
<organism evidence="2">
    <name type="scientific">Sesamum latifolium</name>
    <dbReference type="NCBI Taxonomy" id="2727402"/>
    <lineage>
        <taxon>Eukaryota</taxon>
        <taxon>Viridiplantae</taxon>
        <taxon>Streptophyta</taxon>
        <taxon>Embryophyta</taxon>
        <taxon>Tracheophyta</taxon>
        <taxon>Spermatophyta</taxon>
        <taxon>Magnoliopsida</taxon>
        <taxon>eudicotyledons</taxon>
        <taxon>Gunneridae</taxon>
        <taxon>Pentapetalae</taxon>
        <taxon>asterids</taxon>
        <taxon>lamiids</taxon>
        <taxon>Lamiales</taxon>
        <taxon>Pedaliaceae</taxon>
        <taxon>Sesamum</taxon>
    </lineage>
</organism>
<protein>
    <submittedName>
        <fullName evidence="2">Uncharacterized protein</fullName>
    </submittedName>
</protein>
<proteinExistence type="predicted"/>
<dbReference type="EMBL" id="JACGWN010000004">
    <property type="protein sequence ID" value="KAL0451656.1"/>
    <property type="molecule type" value="Genomic_DNA"/>
</dbReference>
<evidence type="ECO:0000313" key="2">
    <source>
        <dbReference type="EMBL" id="KAL0451656.1"/>
    </source>
</evidence>
<name>A0AAW2XD48_9LAMI</name>
<gene>
    <name evidence="2" type="ORF">Slati_1143700</name>
</gene>
<sequence>MFNKLIRDNTSRGGCAAGTPPPSRSSRGTPALSDYKEKHPATTTPGTSTKRAKVNSLGTPPTSSARLAATHPLLLPETRGAPLLSPFVPQPTAYTLANLSIRKERGNPPWLSSL</sequence>
<dbReference type="AlphaFoldDB" id="A0AAW2XD48"/>
<feature type="compositionally biased region" description="Polar residues" evidence="1">
    <location>
        <begin position="56"/>
        <end position="65"/>
    </location>
</feature>